<accession>A0ABW3W1P3</accession>
<protein>
    <recommendedName>
        <fullName evidence="4">DUF222 domain-containing protein</fullName>
    </recommendedName>
</protein>
<feature type="region of interest" description="Disordered" evidence="1">
    <location>
        <begin position="232"/>
        <end position="288"/>
    </location>
</feature>
<keyword evidence="3" id="KW-1185">Reference proteome</keyword>
<organism evidence="2 3">
    <name type="scientific">Nocardioides ginsengisoli</name>
    <dbReference type="NCBI Taxonomy" id="363868"/>
    <lineage>
        <taxon>Bacteria</taxon>
        <taxon>Bacillati</taxon>
        <taxon>Actinomycetota</taxon>
        <taxon>Actinomycetes</taxon>
        <taxon>Propionibacteriales</taxon>
        <taxon>Nocardioidaceae</taxon>
        <taxon>Nocardioides</taxon>
    </lineage>
</organism>
<proteinExistence type="predicted"/>
<evidence type="ECO:0008006" key="4">
    <source>
        <dbReference type="Google" id="ProtNLM"/>
    </source>
</evidence>
<name>A0ABW3W1P3_9ACTN</name>
<evidence type="ECO:0000313" key="2">
    <source>
        <dbReference type="EMBL" id="MFD1248966.1"/>
    </source>
</evidence>
<gene>
    <name evidence="2" type="ORF">ACFQ3F_14290</name>
</gene>
<feature type="compositionally biased region" description="Basic residues" evidence="1">
    <location>
        <begin position="276"/>
        <end position="288"/>
    </location>
</feature>
<reference evidence="3" key="1">
    <citation type="journal article" date="2019" name="Int. J. Syst. Evol. Microbiol.">
        <title>The Global Catalogue of Microorganisms (GCM) 10K type strain sequencing project: providing services to taxonomists for standard genome sequencing and annotation.</title>
        <authorList>
            <consortium name="The Broad Institute Genomics Platform"/>
            <consortium name="The Broad Institute Genome Sequencing Center for Infectious Disease"/>
            <person name="Wu L."/>
            <person name="Ma J."/>
        </authorList>
    </citation>
    <scope>NUCLEOTIDE SEQUENCE [LARGE SCALE GENOMIC DNA]</scope>
    <source>
        <strain evidence="3">CCUG 52478</strain>
    </source>
</reference>
<evidence type="ECO:0000313" key="3">
    <source>
        <dbReference type="Proteomes" id="UP001597229"/>
    </source>
</evidence>
<evidence type="ECO:0000256" key="1">
    <source>
        <dbReference type="SAM" id="MobiDB-lite"/>
    </source>
</evidence>
<sequence>MSVAKCLGVDDLDAPNMQEVRAEWLRWQDVERALDVVDHLADLPRWLKHSTPIERDAVLAGLRRRAEHDPRAYVALAWLLVPGASLVAGRLRRLTDAIDEVVAGQLWIQICEHDPADDRYVATTILRRVERESMAELGLGELAKRRDPTWASSVLIERYDETTPAEEPDAEEPREQLIELLRRALDSGALSDQDRGLLLDLALAANLADAPLRRGRAGLTTPSVAQLVSEDHALAAPDDPTPRRECARQAGRGRPSKRASALTPGLGPRTASRATRSCHRHCRRARGQ</sequence>
<dbReference type="RefSeq" id="WP_367917174.1">
    <property type="nucleotide sequence ID" value="NZ_BAABAC010000003.1"/>
</dbReference>
<dbReference type="EMBL" id="JBHTLX010000020">
    <property type="protein sequence ID" value="MFD1248966.1"/>
    <property type="molecule type" value="Genomic_DNA"/>
</dbReference>
<comment type="caution">
    <text evidence="2">The sequence shown here is derived from an EMBL/GenBank/DDBJ whole genome shotgun (WGS) entry which is preliminary data.</text>
</comment>
<dbReference type="Proteomes" id="UP001597229">
    <property type="component" value="Unassembled WGS sequence"/>
</dbReference>